<dbReference type="GO" id="GO:0031267">
    <property type="term" value="F:small GTPase binding"/>
    <property type="evidence" value="ECO:0007669"/>
    <property type="project" value="TreeGrafter"/>
</dbReference>
<dbReference type="PANTHER" id="PTHR47219">
    <property type="entry name" value="RAB GTPASE-ACTIVATING PROTEIN 1-LIKE"/>
    <property type="match status" value="1"/>
</dbReference>
<dbReference type="GO" id="GO:0005096">
    <property type="term" value="F:GTPase activator activity"/>
    <property type="evidence" value="ECO:0007669"/>
    <property type="project" value="TreeGrafter"/>
</dbReference>
<evidence type="ECO:0000256" key="1">
    <source>
        <dbReference type="SAM" id="MobiDB-lite"/>
    </source>
</evidence>
<dbReference type="SUPFAM" id="SSF47923">
    <property type="entry name" value="Ypt/Rab-GAP domain of gyp1p"/>
    <property type="match status" value="2"/>
</dbReference>
<feature type="region of interest" description="Disordered" evidence="1">
    <location>
        <begin position="460"/>
        <end position="619"/>
    </location>
</feature>
<keyword evidence="4" id="KW-1185">Reference proteome</keyword>
<dbReference type="AlphaFoldDB" id="A0AAD7TA01"/>
<dbReference type="PROSITE" id="PS50086">
    <property type="entry name" value="TBC_RABGAP"/>
    <property type="match status" value="1"/>
</dbReference>
<dbReference type="PANTHER" id="PTHR47219:SF9">
    <property type="entry name" value="GTPASE ACTIVATING PROTEIN AND CENTROSOME-ASSOCIATED, ISOFORM B"/>
    <property type="match status" value="1"/>
</dbReference>
<organism evidence="3 4">
    <name type="scientific">Aldrovandia affinis</name>
    <dbReference type="NCBI Taxonomy" id="143900"/>
    <lineage>
        <taxon>Eukaryota</taxon>
        <taxon>Metazoa</taxon>
        <taxon>Chordata</taxon>
        <taxon>Craniata</taxon>
        <taxon>Vertebrata</taxon>
        <taxon>Euteleostomi</taxon>
        <taxon>Actinopterygii</taxon>
        <taxon>Neopterygii</taxon>
        <taxon>Teleostei</taxon>
        <taxon>Notacanthiformes</taxon>
        <taxon>Halosauridae</taxon>
        <taxon>Aldrovandia</taxon>
    </lineage>
</organism>
<gene>
    <name evidence="3" type="ORF">AAFF_G00383230</name>
</gene>
<dbReference type="Proteomes" id="UP001221898">
    <property type="component" value="Unassembled WGS sequence"/>
</dbReference>
<dbReference type="EMBL" id="JAINUG010000007">
    <property type="protein sequence ID" value="KAJ8416301.1"/>
    <property type="molecule type" value="Genomic_DNA"/>
</dbReference>
<evidence type="ECO:0000313" key="3">
    <source>
        <dbReference type="EMBL" id="KAJ8416301.1"/>
    </source>
</evidence>
<dbReference type="InterPro" id="IPR050302">
    <property type="entry name" value="Rab_GAP_TBC_domain"/>
</dbReference>
<feature type="compositionally biased region" description="Pro residues" evidence="1">
    <location>
        <begin position="570"/>
        <end position="582"/>
    </location>
</feature>
<feature type="compositionally biased region" description="Low complexity" evidence="1">
    <location>
        <begin position="464"/>
        <end position="475"/>
    </location>
</feature>
<dbReference type="Gene3D" id="1.10.472.80">
    <property type="entry name" value="Ypt/Rab-GAP domain of gyp1p, domain 3"/>
    <property type="match status" value="1"/>
</dbReference>
<feature type="compositionally biased region" description="Basic residues" evidence="1">
    <location>
        <begin position="494"/>
        <end position="504"/>
    </location>
</feature>
<name>A0AAD7TA01_9TELE</name>
<reference evidence="3" key="1">
    <citation type="journal article" date="2023" name="Science">
        <title>Genome structures resolve the early diversification of teleost fishes.</title>
        <authorList>
            <person name="Parey E."/>
            <person name="Louis A."/>
            <person name="Montfort J."/>
            <person name="Bouchez O."/>
            <person name="Roques C."/>
            <person name="Iampietro C."/>
            <person name="Lluch J."/>
            <person name="Castinel A."/>
            <person name="Donnadieu C."/>
            <person name="Desvignes T."/>
            <person name="Floi Bucao C."/>
            <person name="Jouanno E."/>
            <person name="Wen M."/>
            <person name="Mejri S."/>
            <person name="Dirks R."/>
            <person name="Jansen H."/>
            <person name="Henkel C."/>
            <person name="Chen W.J."/>
            <person name="Zahm M."/>
            <person name="Cabau C."/>
            <person name="Klopp C."/>
            <person name="Thompson A.W."/>
            <person name="Robinson-Rechavi M."/>
            <person name="Braasch I."/>
            <person name="Lecointre G."/>
            <person name="Bobe J."/>
            <person name="Postlethwait J.H."/>
            <person name="Berthelot C."/>
            <person name="Roest Crollius H."/>
            <person name="Guiguen Y."/>
        </authorList>
    </citation>
    <scope>NUCLEOTIDE SEQUENCE</scope>
    <source>
        <strain evidence="3">NC1722</strain>
    </source>
</reference>
<dbReference type="Pfam" id="PF00566">
    <property type="entry name" value="RabGAP-TBC"/>
    <property type="match status" value="1"/>
</dbReference>
<dbReference type="FunFam" id="1.10.472.80:FF:000008">
    <property type="entry name" value="TBC1 domain family member 10A"/>
    <property type="match status" value="1"/>
</dbReference>
<evidence type="ECO:0000259" key="2">
    <source>
        <dbReference type="PROSITE" id="PS50086"/>
    </source>
</evidence>
<comment type="caution">
    <text evidence="3">The sequence shown here is derived from an EMBL/GenBank/DDBJ whole genome shotgun (WGS) entry which is preliminary data.</text>
</comment>
<protein>
    <recommendedName>
        <fullName evidence="2">Rab-GAP TBC domain-containing protein</fullName>
    </recommendedName>
</protein>
<accession>A0AAD7TA01</accession>
<evidence type="ECO:0000313" key="4">
    <source>
        <dbReference type="Proteomes" id="UP001221898"/>
    </source>
</evidence>
<dbReference type="FunFam" id="1.10.8.270:FF:000016">
    <property type="entry name" value="TBC1 domain family member 2A"/>
    <property type="match status" value="1"/>
</dbReference>
<dbReference type="InterPro" id="IPR000195">
    <property type="entry name" value="Rab-GAP-TBC_dom"/>
</dbReference>
<dbReference type="SMART" id="SM00164">
    <property type="entry name" value="TBC"/>
    <property type="match status" value="1"/>
</dbReference>
<dbReference type="Gene3D" id="1.10.8.270">
    <property type="entry name" value="putative rabgap domain of human tbc1 domain family member 14 like domains"/>
    <property type="match status" value="1"/>
</dbReference>
<dbReference type="InterPro" id="IPR035969">
    <property type="entry name" value="Rab-GAP_TBC_sf"/>
</dbReference>
<sequence length="619" mass="68879">MRRRSSSTSGKRTSRMRNDSLGFDEFGFALSKKKTQKLQHRSHDYSYPQPNTVRVKELCELLSYWNGSSFICRNQIERFIRIGIPSALRGQVWKCLLDTDTLRVTSTFNYQKCLKEIRGPLVDLGVSEYSILSAIATLSETENEMGSSQGPPTPPEASVFSSSDVAVFRQIALDLQRSFPTHRSLMGDSAEAIEGQAKLFRVLTAYARYNPHTGYCQGMSYIAAVLLMNLTEEESFWALVALLERPKYLSGLFDHSLDKIQHQARVFHQLLKHRKPLLSQHMEDLGVSSLHYVMPWFLTLFTSLPCWDSVLAMWDVIMLQGLLAVFRVGLAIVQLLEPRLLQMADDALVLPTLLRVPVEVSQHCVLVPALWGTEVQEWEIDCMNNLVLEEASVGQHLPEKENCASTSQTKMEDEKKGTKGFAQAAAVEAKNPARKETGGVSKNVFTRMLRIARRYLGDVGRGQSVESKPSSSNPSPTVPLFPKARPSSLTRVQMRARKKSHRGSFQRSVAGRGRRAALPSQDSDGGVTQDGPEPAMKRRSSGPVGRVARRKSSCPPLRGKSWDLLQPHTGPVPFPNPSPPDPCTTTTPGASPCGEVSTKHHAPEDTNNISEDIRESQLI</sequence>
<proteinExistence type="predicted"/>
<dbReference type="Gene3D" id="1.10.10.750">
    <property type="entry name" value="Ypt/Rab-GAP domain of gyp1p, domain 1"/>
    <property type="match status" value="1"/>
</dbReference>
<feature type="domain" description="Rab-GAP TBC" evidence="2">
    <location>
        <begin position="83"/>
        <end position="321"/>
    </location>
</feature>